<keyword evidence="5" id="KW-1185">Reference proteome</keyword>
<dbReference type="Gene3D" id="2.60.40.3680">
    <property type="match status" value="1"/>
</dbReference>
<evidence type="ECO:0000256" key="2">
    <source>
        <dbReference type="SAM" id="Phobius"/>
    </source>
</evidence>
<comment type="caution">
    <text evidence="4">The sequence shown here is derived from an EMBL/GenBank/DDBJ whole genome shotgun (WGS) entry which is preliminary data.</text>
</comment>
<keyword evidence="2" id="KW-1133">Transmembrane helix</keyword>
<dbReference type="Proteomes" id="UP001519289">
    <property type="component" value="Unassembled WGS sequence"/>
</dbReference>
<keyword evidence="2" id="KW-0812">Transmembrane</keyword>
<reference evidence="4 5" key="1">
    <citation type="submission" date="2021-03" db="EMBL/GenBank/DDBJ databases">
        <title>Genomic Encyclopedia of Type Strains, Phase IV (KMG-IV): sequencing the most valuable type-strain genomes for metagenomic binning, comparative biology and taxonomic classification.</title>
        <authorList>
            <person name="Goeker M."/>
        </authorList>
    </citation>
    <scope>NUCLEOTIDE SEQUENCE [LARGE SCALE GENOMIC DNA]</scope>
    <source>
        <strain evidence="4 5">DSM 27138</strain>
    </source>
</reference>
<dbReference type="EMBL" id="JAGGLG010000013">
    <property type="protein sequence ID" value="MBP2018411.1"/>
    <property type="molecule type" value="Genomic_DNA"/>
</dbReference>
<evidence type="ECO:0008006" key="6">
    <source>
        <dbReference type="Google" id="ProtNLM"/>
    </source>
</evidence>
<keyword evidence="2" id="KW-0472">Membrane</keyword>
<evidence type="ECO:0000313" key="4">
    <source>
        <dbReference type="EMBL" id="MBP2018411.1"/>
    </source>
</evidence>
<evidence type="ECO:0000256" key="1">
    <source>
        <dbReference type="SAM" id="MobiDB-lite"/>
    </source>
</evidence>
<proteinExistence type="predicted"/>
<organism evidence="4 5">
    <name type="scientific">Symbiobacterium terraclitae</name>
    <dbReference type="NCBI Taxonomy" id="557451"/>
    <lineage>
        <taxon>Bacteria</taxon>
        <taxon>Bacillati</taxon>
        <taxon>Bacillota</taxon>
        <taxon>Clostridia</taxon>
        <taxon>Eubacteriales</taxon>
        <taxon>Symbiobacteriaceae</taxon>
        <taxon>Symbiobacterium</taxon>
    </lineage>
</organism>
<evidence type="ECO:0000256" key="3">
    <source>
        <dbReference type="SAM" id="SignalP"/>
    </source>
</evidence>
<protein>
    <recommendedName>
        <fullName evidence="6">Peptidase</fullName>
    </recommendedName>
</protein>
<evidence type="ECO:0000313" key="5">
    <source>
        <dbReference type="Proteomes" id="UP001519289"/>
    </source>
</evidence>
<feature type="compositionally biased region" description="Low complexity" evidence="1">
    <location>
        <begin position="405"/>
        <end position="427"/>
    </location>
</feature>
<gene>
    <name evidence="4" type="ORF">J2Z79_001822</name>
</gene>
<feature type="chain" id="PRO_5045993637" description="Peptidase" evidence="3">
    <location>
        <begin position="23"/>
        <end position="489"/>
    </location>
</feature>
<name>A0ABS4JTX5_9FIRM</name>
<feature type="transmembrane region" description="Helical" evidence="2">
    <location>
        <begin position="457"/>
        <end position="479"/>
    </location>
</feature>
<feature type="region of interest" description="Disordered" evidence="1">
    <location>
        <begin position="405"/>
        <end position="450"/>
    </location>
</feature>
<accession>A0ABS4JTX5</accession>
<dbReference type="RefSeq" id="WP_209466542.1">
    <property type="nucleotide sequence ID" value="NZ_JAGGLG010000013.1"/>
</dbReference>
<feature type="signal peptide" evidence="3">
    <location>
        <begin position="1"/>
        <end position="22"/>
    </location>
</feature>
<sequence length="489" mass="52867">MALRRILLVLLVLLTSASPCLGDTVPMAAVGPHVEPLDSTTVRLAEERIEIHLRRDLSRYPYFRREAVGEYRIWFRFEPEADEAMTVGFPLLIYDPDQHIYGEHIQNLRVAVDGREVATEVRQSPPEAYYPYTDQPQWAVFPVTFRAGEPLEMVVSYTMPVSPWGKGREIGSPFWVSYVLRTGAYWAGTIGRAEAVLTMDRPIQEGDVRVQEHRGRVTTPGWTLEDGALRWVWEDVEPSFDLHAVIENPYWRDTALEVRATLDAGTYDRDELMAATWDIAMLLEAGEVGSPPLHGGVAPVEAAAALVPAMLGAVESYLAEHPGGSYLSTWRPWLHYALEGYRWSPGAQEAITSFLAAVMPESFGSESEAREWVAANIGGALAPGQVDRLVALAVGRVLPTEAAPAAPAAQARPAPPGSQASPAHAAAVDTATPDPGAAEDAVGPGMDSADAGRDGRAGLIGSAGEFVLLVCAVAAVAGVRRRGTCRARG</sequence>
<keyword evidence="3" id="KW-0732">Signal</keyword>